<keyword evidence="3 5" id="KW-1133">Transmembrane helix</keyword>
<evidence type="ECO:0008006" key="8">
    <source>
        <dbReference type="Google" id="ProtNLM"/>
    </source>
</evidence>
<evidence type="ECO:0000256" key="5">
    <source>
        <dbReference type="SAM" id="Phobius"/>
    </source>
</evidence>
<proteinExistence type="predicted"/>
<evidence type="ECO:0000256" key="4">
    <source>
        <dbReference type="ARBA" id="ARBA00023136"/>
    </source>
</evidence>
<keyword evidence="2 5" id="KW-0812">Transmembrane</keyword>
<dbReference type="Pfam" id="PF07869">
    <property type="entry name" value="DUF1656"/>
    <property type="match status" value="1"/>
</dbReference>
<dbReference type="EMBL" id="BANI01000141">
    <property type="protein sequence ID" value="GAN97297.1"/>
    <property type="molecule type" value="Genomic_DNA"/>
</dbReference>
<gene>
    <name evidence="6" type="ORF">Geu3261_0160_022</name>
</gene>
<name>A0A0D6Q164_KOMEU</name>
<evidence type="ECO:0000313" key="6">
    <source>
        <dbReference type="EMBL" id="GAN97297.1"/>
    </source>
</evidence>
<organism evidence="6 7">
    <name type="scientific">Komagataeibacter europaeus NBRC 3261</name>
    <dbReference type="NCBI Taxonomy" id="1234669"/>
    <lineage>
        <taxon>Bacteria</taxon>
        <taxon>Pseudomonadati</taxon>
        <taxon>Pseudomonadota</taxon>
        <taxon>Alphaproteobacteria</taxon>
        <taxon>Acetobacterales</taxon>
        <taxon>Acetobacteraceae</taxon>
        <taxon>Komagataeibacter</taxon>
    </lineage>
</organism>
<comment type="caution">
    <text evidence="6">The sequence shown here is derived from an EMBL/GenBank/DDBJ whole genome shotgun (WGS) entry which is preliminary data.</text>
</comment>
<feature type="transmembrane region" description="Helical" evidence="5">
    <location>
        <begin position="42"/>
        <end position="63"/>
    </location>
</feature>
<dbReference type="AlphaFoldDB" id="A0A0D6Q164"/>
<dbReference type="RefSeq" id="WP_010508642.1">
    <property type="nucleotide sequence ID" value="NZ_BANI01000141.1"/>
</dbReference>
<protein>
    <recommendedName>
        <fullName evidence="8">DUF1656 domain-containing protein</fullName>
    </recommendedName>
</protein>
<evidence type="ECO:0000256" key="2">
    <source>
        <dbReference type="ARBA" id="ARBA00022692"/>
    </source>
</evidence>
<accession>A0A0D6Q164</accession>
<evidence type="ECO:0000256" key="3">
    <source>
        <dbReference type="ARBA" id="ARBA00022989"/>
    </source>
</evidence>
<evidence type="ECO:0000256" key="1">
    <source>
        <dbReference type="ARBA" id="ARBA00022475"/>
    </source>
</evidence>
<dbReference type="Proteomes" id="UP000032675">
    <property type="component" value="Unassembled WGS sequence"/>
</dbReference>
<keyword evidence="1" id="KW-1003">Cell membrane</keyword>
<sequence length="64" mass="7290">MRQVVDLEGVLISAFVMNLGLALCTLLVLRIVLSWFNLWRFVWNPPLAQFGLLICLVGLYTLIL</sequence>
<keyword evidence="4 5" id="KW-0472">Membrane</keyword>
<reference evidence="6 7" key="1">
    <citation type="submission" date="2012-11" db="EMBL/GenBank/DDBJ databases">
        <title>Whole genome sequence of Gluconacetobacter europaeus NBRC3261.</title>
        <authorList>
            <person name="Azuma Y."/>
            <person name="Higashiura N."/>
            <person name="Hirakawa H."/>
            <person name="Matsushita K."/>
        </authorList>
    </citation>
    <scope>NUCLEOTIDE SEQUENCE [LARGE SCALE GENOMIC DNA]</scope>
    <source>
        <strain evidence="6 7">NBRC 3261</strain>
    </source>
</reference>
<feature type="transmembrane region" description="Helical" evidence="5">
    <location>
        <begin position="12"/>
        <end position="36"/>
    </location>
</feature>
<evidence type="ECO:0000313" key="7">
    <source>
        <dbReference type="Proteomes" id="UP000032675"/>
    </source>
</evidence>
<dbReference type="InterPro" id="IPR012451">
    <property type="entry name" value="DUF1656"/>
</dbReference>
<dbReference type="GeneID" id="79186959"/>